<accession>A0ABT1XNG1</accession>
<reference evidence="2" key="1">
    <citation type="submission" date="2022-07" db="EMBL/GenBank/DDBJ databases">
        <authorList>
            <person name="Xamxidin M."/>
        </authorList>
    </citation>
    <scope>NUCLEOTIDE SEQUENCE</scope>
    <source>
        <strain evidence="2">YS8-69</strain>
    </source>
</reference>
<evidence type="ECO:0000313" key="3">
    <source>
        <dbReference type="Proteomes" id="UP001165267"/>
    </source>
</evidence>
<dbReference type="EMBL" id="JANKHG010000027">
    <property type="protein sequence ID" value="MCR2747812.1"/>
    <property type="molecule type" value="Genomic_DNA"/>
</dbReference>
<dbReference type="InterPro" id="IPR036249">
    <property type="entry name" value="Thioredoxin-like_sf"/>
</dbReference>
<feature type="domain" description="DSBA-like thioredoxin" evidence="1">
    <location>
        <begin position="11"/>
        <end position="198"/>
    </location>
</feature>
<dbReference type="PANTHER" id="PTHR13887:SF33">
    <property type="entry name" value="ISOMERASE"/>
    <property type="match status" value="1"/>
</dbReference>
<comment type="caution">
    <text evidence="2">The sequence shown here is derived from an EMBL/GenBank/DDBJ whole genome shotgun (WGS) entry which is preliminary data.</text>
</comment>
<evidence type="ECO:0000313" key="2">
    <source>
        <dbReference type="EMBL" id="MCR2747812.1"/>
    </source>
</evidence>
<sequence length="201" mass="22290">MSSPNATPIKIQVWTDFVCPFCLLGESIIEKAIAGMNVELEWMPFELRPYPTPTLKPEDDYLPRVWKASVYPMAERLGVHIKLPTVSPQPYTRKAFLGLQYAKQQGKGNEYTTAVMKAFFQQNQNIGEDEVLKSILEKLGINPAGLDEFVNSPQANAQHDADLQYAKQVGIQAVPSLAVGAQFFSGVPSVQALRDAIQHAK</sequence>
<proteinExistence type="predicted"/>
<dbReference type="Gene3D" id="3.40.30.10">
    <property type="entry name" value="Glutaredoxin"/>
    <property type="match status" value="1"/>
</dbReference>
<protein>
    <submittedName>
        <fullName evidence="2">DsbA family oxidoreductase</fullName>
    </submittedName>
</protein>
<dbReference type="CDD" id="cd03024">
    <property type="entry name" value="DsbA_FrnE"/>
    <property type="match status" value="1"/>
</dbReference>
<evidence type="ECO:0000259" key="1">
    <source>
        <dbReference type="Pfam" id="PF01323"/>
    </source>
</evidence>
<dbReference type="InterPro" id="IPR001853">
    <property type="entry name" value="DSBA-like_thioredoxin_dom"/>
</dbReference>
<organism evidence="2 3">
    <name type="scientific">Limnobacter parvus</name>
    <dbReference type="NCBI Taxonomy" id="2939690"/>
    <lineage>
        <taxon>Bacteria</taxon>
        <taxon>Pseudomonadati</taxon>
        <taxon>Pseudomonadota</taxon>
        <taxon>Betaproteobacteria</taxon>
        <taxon>Burkholderiales</taxon>
        <taxon>Burkholderiaceae</taxon>
        <taxon>Limnobacter</taxon>
    </lineage>
</organism>
<dbReference type="RefSeq" id="WP_257513025.1">
    <property type="nucleotide sequence ID" value="NZ_JANKHG010000027.1"/>
</dbReference>
<dbReference type="PANTHER" id="PTHR13887">
    <property type="entry name" value="GLUTATHIONE S-TRANSFERASE KAPPA"/>
    <property type="match status" value="1"/>
</dbReference>
<gene>
    <name evidence="2" type="ORF">NSP04_14270</name>
</gene>
<keyword evidence="3" id="KW-1185">Reference proteome</keyword>
<dbReference type="Pfam" id="PF01323">
    <property type="entry name" value="DSBA"/>
    <property type="match status" value="1"/>
</dbReference>
<dbReference type="SUPFAM" id="SSF52833">
    <property type="entry name" value="Thioredoxin-like"/>
    <property type="match status" value="1"/>
</dbReference>
<name>A0ABT1XNG1_9BURK</name>
<dbReference type="Proteomes" id="UP001165267">
    <property type="component" value="Unassembled WGS sequence"/>
</dbReference>